<dbReference type="GO" id="GO:0032981">
    <property type="term" value="P:mitochondrial respiratory chain complex I assembly"/>
    <property type="evidence" value="ECO:0007669"/>
    <property type="project" value="TreeGrafter"/>
</dbReference>
<dbReference type="GeneID" id="31362465"/>
<evidence type="ECO:0000256" key="1">
    <source>
        <dbReference type="ARBA" id="ARBA00007355"/>
    </source>
</evidence>
<dbReference type="STRING" id="670386.D3BE31"/>
<name>D3BE31_HETP5</name>
<evidence type="ECO:0000313" key="3">
    <source>
        <dbReference type="Proteomes" id="UP000001396"/>
    </source>
</evidence>
<dbReference type="RefSeq" id="XP_020432282.1">
    <property type="nucleotide sequence ID" value="XM_020577834.1"/>
</dbReference>
<keyword evidence="3" id="KW-1185">Reference proteome</keyword>
<comment type="similarity">
    <text evidence="1">Belongs to the complex I NDUFA12 subunit family.</text>
</comment>
<accession>D3BE31</accession>
<proteinExistence type="inferred from homology"/>
<dbReference type="Proteomes" id="UP000001396">
    <property type="component" value="Unassembled WGS sequence"/>
</dbReference>
<evidence type="ECO:0000313" key="2">
    <source>
        <dbReference type="EMBL" id="EFA80162.1"/>
    </source>
</evidence>
<dbReference type="InterPro" id="IPR007763">
    <property type="entry name" value="NDUFA12"/>
</dbReference>
<dbReference type="Pfam" id="PF05071">
    <property type="entry name" value="NDUFA12"/>
    <property type="match status" value="1"/>
</dbReference>
<reference evidence="2 3" key="1">
    <citation type="journal article" date="2011" name="Genome Res.">
        <title>Phylogeny-wide analysis of social amoeba genomes highlights ancient origins for complex intercellular communication.</title>
        <authorList>
            <person name="Heidel A.J."/>
            <person name="Lawal H.M."/>
            <person name="Felder M."/>
            <person name="Schilde C."/>
            <person name="Helps N.R."/>
            <person name="Tunggal B."/>
            <person name="Rivero F."/>
            <person name="John U."/>
            <person name="Schleicher M."/>
            <person name="Eichinger L."/>
            <person name="Platzer M."/>
            <person name="Noegel A.A."/>
            <person name="Schaap P."/>
            <person name="Gloeckner G."/>
        </authorList>
    </citation>
    <scope>NUCLEOTIDE SEQUENCE [LARGE SCALE GENOMIC DNA]</scope>
    <source>
        <strain evidence="3">ATCC 26659 / Pp 5 / PN500</strain>
    </source>
</reference>
<evidence type="ECO:0008006" key="4">
    <source>
        <dbReference type="Google" id="ProtNLM"/>
    </source>
</evidence>
<dbReference type="InParanoid" id="D3BE31"/>
<sequence>MSGRTAVHHFKNLLDRFNLRSKELVGQDKLSNRYYKHYFEGKEKRTIEFYDGVPNPRIIPVQWSSWLGFRRDDAPSILELEQEEYRQEAIKVKSKKLEEEDKKLRLQEISERDNKDKIY</sequence>
<dbReference type="PANTHER" id="PTHR32470:SF2">
    <property type="entry name" value="NADH DEHYDROGENASE [UBIQUINONE] 1 ALPHA SUBCOMPLEX ASSEMBLY FACTOR 2"/>
    <property type="match status" value="1"/>
</dbReference>
<comment type="caution">
    <text evidence="2">The sequence shown here is derived from an EMBL/GenBank/DDBJ whole genome shotgun (WGS) entry which is preliminary data.</text>
</comment>
<gene>
    <name evidence="2" type="ORF">PPL_06984</name>
</gene>
<dbReference type="GO" id="GO:0045271">
    <property type="term" value="C:respiratory chain complex I"/>
    <property type="evidence" value="ECO:0007669"/>
    <property type="project" value="InterPro"/>
</dbReference>
<dbReference type="InterPro" id="IPR052618">
    <property type="entry name" value="ComplexI_NDUFA12"/>
</dbReference>
<dbReference type="EMBL" id="ADBJ01000031">
    <property type="protein sequence ID" value="EFA80162.1"/>
    <property type="molecule type" value="Genomic_DNA"/>
</dbReference>
<dbReference type="AlphaFoldDB" id="D3BE31"/>
<dbReference type="GO" id="GO:0005739">
    <property type="term" value="C:mitochondrion"/>
    <property type="evidence" value="ECO:0007669"/>
    <property type="project" value="TreeGrafter"/>
</dbReference>
<dbReference type="PANTHER" id="PTHR32470">
    <property type="entry name" value="ADH DEHYDROGENASE [UBIQUINONE] 1 ALPHA SUBCOMPLEX ASSEMBLY FACTOR 2"/>
    <property type="match status" value="1"/>
</dbReference>
<organism evidence="2 3">
    <name type="scientific">Heterostelium pallidum (strain ATCC 26659 / Pp 5 / PN500)</name>
    <name type="common">Cellular slime mold</name>
    <name type="synonym">Polysphondylium pallidum</name>
    <dbReference type="NCBI Taxonomy" id="670386"/>
    <lineage>
        <taxon>Eukaryota</taxon>
        <taxon>Amoebozoa</taxon>
        <taxon>Evosea</taxon>
        <taxon>Eumycetozoa</taxon>
        <taxon>Dictyostelia</taxon>
        <taxon>Acytosteliales</taxon>
        <taxon>Acytosteliaceae</taxon>
        <taxon>Heterostelium</taxon>
    </lineage>
</organism>
<protein>
    <recommendedName>
        <fullName evidence="4">NADH dehydrogenase [ubiquinone] 1 alpha subcomplex subunit 12</fullName>
    </recommendedName>
</protein>